<organism evidence="2 3">
    <name type="scientific">Streptomyces canarius</name>
    <dbReference type="NCBI Taxonomy" id="285453"/>
    <lineage>
        <taxon>Bacteria</taxon>
        <taxon>Bacillati</taxon>
        <taxon>Actinomycetota</taxon>
        <taxon>Actinomycetes</taxon>
        <taxon>Kitasatosporales</taxon>
        <taxon>Streptomycetaceae</taxon>
        <taxon>Streptomyces</taxon>
    </lineage>
</organism>
<proteinExistence type="predicted"/>
<feature type="region of interest" description="Disordered" evidence="1">
    <location>
        <begin position="31"/>
        <end position="61"/>
    </location>
</feature>
<evidence type="ECO:0000313" key="2">
    <source>
        <dbReference type="EMBL" id="GHA15329.1"/>
    </source>
</evidence>
<dbReference type="Proteomes" id="UP000653644">
    <property type="component" value="Unassembled WGS sequence"/>
</dbReference>
<keyword evidence="3" id="KW-1185">Reference proteome</keyword>
<accession>A0ABQ3CIH7</accession>
<dbReference type="EMBL" id="BMVN01000005">
    <property type="protein sequence ID" value="GHA15329.1"/>
    <property type="molecule type" value="Genomic_DNA"/>
</dbReference>
<comment type="caution">
    <text evidence="2">The sequence shown here is derived from an EMBL/GenBank/DDBJ whole genome shotgun (WGS) entry which is preliminary data.</text>
</comment>
<evidence type="ECO:0000256" key="1">
    <source>
        <dbReference type="SAM" id="MobiDB-lite"/>
    </source>
</evidence>
<sequence>MRGHAMAGKVERARRMRPRDEVVTPWINLRATRVPNPSGGTLPGCGLTSSSRPIQKGATDV</sequence>
<name>A0ABQ3CIH7_9ACTN</name>
<gene>
    <name evidence="2" type="ORF">GCM10010345_19950</name>
</gene>
<reference evidence="3" key="1">
    <citation type="journal article" date="2019" name="Int. J. Syst. Evol. Microbiol.">
        <title>The Global Catalogue of Microorganisms (GCM) 10K type strain sequencing project: providing services to taxonomists for standard genome sequencing and annotation.</title>
        <authorList>
            <consortium name="The Broad Institute Genomics Platform"/>
            <consortium name="The Broad Institute Genome Sequencing Center for Infectious Disease"/>
            <person name="Wu L."/>
            <person name="Ma J."/>
        </authorList>
    </citation>
    <scope>NUCLEOTIDE SEQUENCE [LARGE SCALE GENOMIC DNA]</scope>
    <source>
        <strain evidence="3">JCM 4733</strain>
    </source>
</reference>
<protein>
    <submittedName>
        <fullName evidence="2">Uncharacterized protein</fullName>
    </submittedName>
</protein>
<evidence type="ECO:0000313" key="3">
    <source>
        <dbReference type="Proteomes" id="UP000653644"/>
    </source>
</evidence>